<reference evidence="1" key="1">
    <citation type="journal article" date="2021" name="Environ. Microbiol.">
        <title>Gene family expansions and transcriptome signatures uncover fungal adaptations to wood decay.</title>
        <authorList>
            <person name="Hage H."/>
            <person name="Miyauchi S."/>
            <person name="Viragh M."/>
            <person name="Drula E."/>
            <person name="Min B."/>
            <person name="Chaduli D."/>
            <person name="Navarro D."/>
            <person name="Favel A."/>
            <person name="Norest M."/>
            <person name="Lesage-Meessen L."/>
            <person name="Balint B."/>
            <person name="Merenyi Z."/>
            <person name="de Eugenio L."/>
            <person name="Morin E."/>
            <person name="Martinez A.T."/>
            <person name="Baldrian P."/>
            <person name="Stursova M."/>
            <person name="Martinez M.J."/>
            <person name="Novotny C."/>
            <person name="Magnuson J.K."/>
            <person name="Spatafora J.W."/>
            <person name="Maurice S."/>
            <person name="Pangilinan J."/>
            <person name="Andreopoulos W."/>
            <person name="LaButti K."/>
            <person name="Hundley H."/>
            <person name="Na H."/>
            <person name="Kuo A."/>
            <person name="Barry K."/>
            <person name="Lipzen A."/>
            <person name="Henrissat B."/>
            <person name="Riley R."/>
            <person name="Ahrendt S."/>
            <person name="Nagy L.G."/>
            <person name="Grigoriev I.V."/>
            <person name="Martin F."/>
            <person name="Rosso M.N."/>
        </authorList>
    </citation>
    <scope>NUCLEOTIDE SEQUENCE</scope>
    <source>
        <strain evidence="1">CBS 384.51</strain>
    </source>
</reference>
<sequence length="162" mass="18857">MEAWQCYKHIRKPSRPALPSGSWNHNLKSMIRSYSTGQRDWYTVSYYVCGPNVLLLRCTAYFLNHALKTKWSLRVPDSSGDSCPKCILKSGFFLVFWIRLRRLTLLGSTFKLHRSFKCSTSVKFDDSLLKQIFSYFIRQYWLEDLLEPIKTVTDGCATPPLA</sequence>
<comment type="caution">
    <text evidence="1">The sequence shown here is derived from an EMBL/GenBank/DDBJ whole genome shotgun (WGS) entry which is preliminary data.</text>
</comment>
<keyword evidence="2" id="KW-1185">Reference proteome</keyword>
<accession>A0ACB8TMM1</accession>
<evidence type="ECO:0000313" key="2">
    <source>
        <dbReference type="Proteomes" id="UP001055072"/>
    </source>
</evidence>
<dbReference type="Proteomes" id="UP001055072">
    <property type="component" value="Unassembled WGS sequence"/>
</dbReference>
<dbReference type="EMBL" id="MU274982">
    <property type="protein sequence ID" value="KAI0083207.1"/>
    <property type="molecule type" value="Genomic_DNA"/>
</dbReference>
<name>A0ACB8TMM1_9APHY</name>
<gene>
    <name evidence="1" type="ORF">BDY19DRAFT_745877</name>
</gene>
<organism evidence="1 2">
    <name type="scientific">Irpex rosettiformis</name>
    <dbReference type="NCBI Taxonomy" id="378272"/>
    <lineage>
        <taxon>Eukaryota</taxon>
        <taxon>Fungi</taxon>
        <taxon>Dikarya</taxon>
        <taxon>Basidiomycota</taxon>
        <taxon>Agaricomycotina</taxon>
        <taxon>Agaricomycetes</taxon>
        <taxon>Polyporales</taxon>
        <taxon>Irpicaceae</taxon>
        <taxon>Irpex</taxon>
    </lineage>
</organism>
<evidence type="ECO:0000313" key="1">
    <source>
        <dbReference type="EMBL" id="KAI0083207.1"/>
    </source>
</evidence>
<proteinExistence type="predicted"/>
<protein>
    <submittedName>
        <fullName evidence="1">Uncharacterized protein</fullName>
    </submittedName>
</protein>